<dbReference type="PROSITE" id="PS50931">
    <property type="entry name" value="HTH_LYSR"/>
    <property type="match status" value="1"/>
</dbReference>
<evidence type="ECO:0000256" key="2">
    <source>
        <dbReference type="ARBA" id="ARBA00023015"/>
    </source>
</evidence>
<dbReference type="STRING" id="1338436.LK10_01585"/>
<feature type="domain" description="HTH lysR-type" evidence="5">
    <location>
        <begin position="2"/>
        <end position="59"/>
    </location>
</feature>
<evidence type="ECO:0000256" key="1">
    <source>
        <dbReference type="ARBA" id="ARBA00009437"/>
    </source>
</evidence>
<comment type="similarity">
    <text evidence="1">Belongs to the LysR transcriptional regulatory family.</text>
</comment>
<sequence length="303" mass="33253">MLSIHRLRLLVELNRRGTVTEVARALSYRPSTISQQLAQLEREAGSRLIEPTGRRVRLTAAGEMLVRHAEVILVQIDRAEADLARARAEIGGEVRVATFQTAAIALVPSLLENLQRSHPDVTVYLSEIQPDAGNSALLARDFDLVLGEVYPGPPSKPSSGIEQQHLFSDPMRCYAPSRWLGDSTLVQDLARYPWVMEPRGKPARAWAEALCRAAGFEPNVRFESADLLVHVMLAETGHAVALLPDLVWTARTPRATLLPLPDSPAREVYTAVRLGSETKPILVELRRALAEVAGALLAHLPEG</sequence>
<dbReference type="InterPro" id="IPR036388">
    <property type="entry name" value="WH-like_DNA-bd_sf"/>
</dbReference>
<dbReference type="Gene3D" id="1.10.10.10">
    <property type="entry name" value="Winged helix-like DNA-binding domain superfamily/Winged helix DNA-binding domain"/>
    <property type="match status" value="1"/>
</dbReference>
<dbReference type="AlphaFoldDB" id="A0A0B2ANR2"/>
<evidence type="ECO:0000256" key="4">
    <source>
        <dbReference type="ARBA" id="ARBA00023163"/>
    </source>
</evidence>
<dbReference type="SUPFAM" id="SSF53850">
    <property type="entry name" value="Periplasmic binding protein-like II"/>
    <property type="match status" value="1"/>
</dbReference>
<evidence type="ECO:0000256" key="3">
    <source>
        <dbReference type="ARBA" id="ARBA00023125"/>
    </source>
</evidence>
<dbReference type="GO" id="GO:0003677">
    <property type="term" value="F:DNA binding"/>
    <property type="evidence" value="ECO:0007669"/>
    <property type="project" value="UniProtKB-KW"/>
</dbReference>
<dbReference type="GO" id="GO:0003700">
    <property type="term" value="F:DNA-binding transcription factor activity"/>
    <property type="evidence" value="ECO:0007669"/>
    <property type="project" value="InterPro"/>
</dbReference>
<dbReference type="InterPro" id="IPR000847">
    <property type="entry name" value="LysR_HTH_N"/>
</dbReference>
<name>A0A0B2ANR2_9MICC</name>
<keyword evidence="2" id="KW-0805">Transcription regulation</keyword>
<dbReference type="InterPro" id="IPR005119">
    <property type="entry name" value="LysR_subst-bd"/>
</dbReference>
<dbReference type="InterPro" id="IPR036390">
    <property type="entry name" value="WH_DNA-bd_sf"/>
</dbReference>
<evidence type="ECO:0000313" key="7">
    <source>
        <dbReference type="Proteomes" id="UP000030982"/>
    </source>
</evidence>
<evidence type="ECO:0000313" key="6">
    <source>
        <dbReference type="EMBL" id="KHL05321.1"/>
    </source>
</evidence>
<dbReference type="PANTHER" id="PTHR30346">
    <property type="entry name" value="TRANSCRIPTIONAL DUAL REGULATOR HCAR-RELATED"/>
    <property type="match status" value="1"/>
</dbReference>
<protein>
    <recommendedName>
        <fullName evidence="5">HTH lysR-type domain-containing protein</fullName>
    </recommendedName>
</protein>
<keyword evidence="7" id="KW-1185">Reference proteome</keyword>
<dbReference type="Pfam" id="PF03466">
    <property type="entry name" value="LysR_substrate"/>
    <property type="match status" value="1"/>
</dbReference>
<dbReference type="Gene3D" id="3.40.190.10">
    <property type="entry name" value="Periplasmic binding protein-like II"/>
    <property type="match status" value="2"/>
</dbReference>
<comment type="caution">
    <text evidence="6">The sequence shown here is derived from an EMBL/GenBank/DDBJ whole genome shotgun (WGS) entry which is preliminary data.</text>
</comment>
<dbReference type="Pfam" id="PF00126">
    <property type="entry name" value="HTH_1"/>
    <property type="match status" value="1"/>
</dbReference>
<gene>
    <name evidence="6" type="ORF">LK10_01585</name>
</gene>
<dbReference type="SUPFAM" id="SSF46785">
    <property type="entry name" value="Winged helix' DNA-binding domain"/>
    <property type="match status" value="1"/>
</dbReference>
<dbReference type="Proteomes" id="UP000030982">
    <property type="component" value="Unassembled WGS sequence"/>
</dbReference>
<accession>A0A0B2ANR2</accession>
<reference evidence="6 7" key="1">
    <citation type="submission" date="2014-09" db="EMBL/GenBank/DDBJ databases">
        <title>Genome sequence of Sinomonas sp. MUSC 117.</title>
        <authorList>
            <person name="Lee L.-H."/>
        </authorList>
    </citation>
    <scope>NUCLEOTIDE SEQUENCE [LARGE SCALE GENOMIC DNA]</scope>
    <source>
        <strain evidence="6 7">MUSC 117</strain>
    </source>
</reference>
<dbReference type="RefSeq" id="WP_043119621.1">
    <property type="nucleotide sequence ID" value="NZ_JTDL01000023.1"/>
</dbReference>
<dbReference type="PANTHER" id="PTHR30346:SF29">
    <property type="entry name" value="LYSR SUBSTRATE-BINDING"/>
    <property type="match status" value="1"/>
</dbReference>
<keyword evidence="3" id="KW-0238">DNA-binding</keyword>
<keyword evidence="4" id="KW-0804">Transcription</keyword>
<organism evidence="6 7">
    <name type="scientific">Sinomonas humi</name>
    <dbReference type="NCBI Taxonomy" id="1338436"/>
    <lineage>
        <taxon>Bacteria</taxon>
        <taxon>Bacillati</taxon>
        <taxon>Actinomycetota</taxon>
        <taxon>Actinomycetes</taxon>
        <taxon>Micrococcales</taxon>
        <taxon>Micrococcaceae</taxon>
        <taxon>Sinomonas</taxon>
    </lineage>
</organism>
<dbReference type="GO" id="GO:0032993">
    <property type="term" value="C:protein-DNA complex"/>
    <property type="evidence" value="ECO:0007669"/>
    <property type="project" value="TreeGrafter"/>
</dbReference>
<dbReference type="OrthoDB" id="3673085at2"/>
<evidence type="ECO:0000259" key="5">
    <source>
        <dbReference type="PROSITE" id="PS50931"/>
    </source>
</evidence>
<dbReference type="EMBL" id="JTDL01000023">
    <property type="protein sequence ID" value="KHL05321.1"/>
    <property type="molecule type" value="Genomic_DNA"/>
</dbReference>
<proteinExistence type="inferred from homology"/>